<dbReference type="AlphaFoldDB" id="A0A9P4LHG0"/>
<keyword evidence="3" id="KW-1185">Reference proteome</keyword>
<feature type="region of interest" description="Disordered" evidence="1">
    <location>
        <begin position="41"/>
        <end position="137"/>
    </location>
</feature>
<accession>A0A9P4LHG0</accession>
<feature type="region of interest" description="Disordered" evidence="1">
    <location>
        <begin position="645"/>
        <end position="695"/>
    </location>
</feature>
<feature type="compositionally biased region" description="Low complexity" evidence="1">
    <location>
        <begin position="118"/>
        <end position="128"/>
    </location>
</feature>
<feature type="compositionally biased region" description="Polar residues" evidence="1">
    <location>
        <begin position="671"/>
        <end position="680"/>
    </location>
</feature>
<evidence type="ECO:0000256" key="1">
    <source>
        <dbReference type="SAM" id="MobiDB-lite"/>
    </source>
</evidence>
<feature type="compositionally biased region" description="Basic residues" evidence="1">
    <location>
        <begin position="191"/>
        <end position="200"/>
    </location>
</feature>
<evidence type="ECO:0000313" key="2">
    <source>
        <dbReference type="EMBL" id="KAF2026761.1"/>
    </source>
</evidence>
<evidence type="ECO:0000313" key="3">
    <source>
        <dbReference type="Proteomes" id="UP000799777"/>
    </source>
</evidence>
<sequence length="824" mass="89404">MPAATIPDPVFGSSTGNIIKDKASKNDKVNIIKDITSAPLNKALQRRMSREAKKEKKERTELPTTMSHQPQDTFEKTGFVIPTDETATEATALPPAAAKVSTKFEQSLASPLSRRSPETSTGSSSVSGHQDVTLRDDHEPIVASMCDEGSMCHANKREELRGRLLAKVSGEEKKRRKKTSTNKGSAASKQVAKKTGKSSRKSLEQSPQSPPSSTARNVTAPRPPAEAPPKLSFEHYVVPVIDISLDFFVADNSYENAVTAFDKVDEETEEIYASGPATWAITTNTSAQAKDDDTVECSTSAALISSNDIIDTVGLNEDEFAAYIAACLPNFDGAIDGLDEADFSTNIGVDVSEEVDSQSDDTVAQADHEITPVYEDDVAMEGSTDGFVSTTPDVAITAKFDSELGFLSFPNAALHPSPLSRDEDFMLIALHVIPLRLPTARVKSTRAEKKAAKKMASAKSAIVVEEHTVLPLVEGSLQHDSDLLDYVDEDEIMAPVFETQMADATKEASPEEVEVVTQQPATPATSSDEDVTIVAEKAVLACTGTHDAFITNFLAMPNGRGIDHVSRKQTEGLVKLHVSSLAERTTHPYKRNNMQKQVKEAIKDAIAIELAGPDVAIPLVEQETETLSTKTVDLIEELMIAPEYPIEDETKHTMTEQSQQQVSDSEKETASRTSPCSGRRSSTAASSVQSSTQTIVDLDRKTHTARNNYLGQTSLEDFVNILEFESDGSTTKHDICDAFAALSADEFEALQGRHPDVIDFSLDSVIAQRKIKLGRTSLYTFLHAIDFVGGIAQIKDVTKTFRKAATGDDAPSEKLKKALLFEEE</sequence>
<name>A0A9P4LHG0_9PLEO</name>
<feature type="compositionally biased region" description="Low complexity" evidence="1">
    <location>
        <begin position="82"/>
        <end position="98"/>
    </location>
</feature>
<dbReference type="EMBL" id="ML978237">
    <property type="protein sequence ID" value="KAF2026761.1"/>
    <property type="molecule type" value="Genomic_DNA"/>
</dbReference>
<feature type="compositionally biased region" description="Basic and acidic residues" evidence="1">
    <location>
        <begin position="48"/>
        <end position="61"/>
    </location>
</feature>
<dbReference type="OrthoDB" id="3693611at2759"/>
<dbReference type="Proteomes" id="UP000799777">
    <property type="component" value="Unassembled WGS sequence"/>
</dbReference>
<organism evidence="2 3">
    <name type="scientific">Setomelanomma holmii</name>
    <dbReference type="NCBI Taxonomy" id="210430"/>
    <lineage>
        <taxon>Eukaryota</taxon>
        <taxon>Fungi</taxon>
        <taxon>Dikarya</taxon>
        <taxon>Ascomycota</taxon>
        <taxon>Pezizomycotina</taxon>
        <taxon>Dothideomycetes</taxon>
        <taxon>Pleosporomycetidae</taxon>
        <taxon>Pleosporales</taxon>
        <taxon>Pleosporineae</taxon>
        <taxon>Phaeosphaeriaceae</taxon>
        <taxon>Setomelanomma</taxon>
    </lineage>
</organism>
<reference evidence="2" key="1">
    <citation type="journal article" date="2020" name="Stud. Mycol.">
        <title>101 Dothideomycetes genomes: a test case for predicting lifestyles and emergence of pathogens.</title>
        <authorList>
            <person name="Haridas S."/>
            <person name="Albert R."/>
            <person name="Binder M."/>
            <person name="Bloem J."/>
            <person name="Labutti K."/>
            <person name="Salamov A."/>
            <person name="Andreopoulos B."/>
            <person name="Baker S."/>
            <person name="Barry K."/>
            <person name="Bills G."/>
            <person name="Bluhm B."/>
            <person name="Cannon C."/>
            <person name="Castanera R."/>
            <person name="Culley D."/>
            <person name="Daum C."/>
            <person name="Ezra D."/>
            <person name="Gonzalez J."/>
            <person name="Henrissat B."/>
            <person name="Kuo A."/>
            <person name="Liang C."/>
            <person name="Lipzen A."/>
            <person name="Lutzoni F."/>
            <person name="Magnuson J."/>
            <person name="Mondo S."/>
            <person name="Nolan M."/>
            <person name="Ohm R."/>
            <person name="Pangilinan J."/>
            <person name="Park H.-J."/>
            <person name="Ramirez L."/>
            <person name="Alfaro M."/>
            <person name="Sun H."/>
            <person name="Tritt A."/>
            <person name="Yoshinaga Y."/>
            <person name="Zwiers L.-H."/>
            <person name="Turgeon B."/>
            <person name="Goodwin S."/>
            <person name="Spatafora J."/>
            <person name="Crous P."/>
            <person name="Grigoriev I."/>
        </authorList>
    </citation>
    <scope>NUCLEOTIDE SEQUENCE</scope>
    <source>
        <strain evidence="2">CBS 110217</strain>
    </source>
</reference>
<proteinExistence type="predicted"/>
<feature type="compositionally biased region" description="Low complexity" evidence="1">
    <location>
        <begin position="681"/>
        <end position="694"/>
    </location>
</feature>
<comment type="caution">
    <text evidence="2">The sequence shown here is derived from an EMBL/GenBank/DDBJ whole genome shotgun (WGS) entry which is preliminary data.</text>
</comment>
<gene>
    <name evidence="2" type="ORF">EK21DRAFT_115492</name>
</gene>
<protein>
    <submittedName>
        <fullName evidence="2">Uncharacterized protein</fullName>
    </submittedName>
</protein>
<feature type="compositionally biased region" description="Polar residues" evidence="1">
    <location>
        <begin position="62"/>
        <end position="72"/>
    </location>
</feature>
<feature type="region of interest" description="Disordered" evidence="1">
    <location>
        <begin position="163"/>
        <end position="229"/>
    </location>
</feature>